<dbReference type="SUPFAM" id="SSF53474">
    <property type="entry name" value="alpha/beta-Hydrolases"/>
    <property type="match status" value="1"/>
</dbReference>
<comment type="caution">
    <text evidence="2">The sequence shown here is derived from an EMBL/GenBank/DDBJ whole genome shotgun (WGS) entry which is preliminary data.</text>
</comment>
<dbReference type="InterPro" id="IPR029058">
    <property type="entry name" value="AB_hydrolase_fold"/>
</dbReference>
<dbReference type="Pfam" id="PF00561">
    <property type="entry name" value="Abhydrolase_1"/>
    <property type="match status" value="1"/>
</dbReference>
<dbReference type="PANTHER" id="PTHR43798:SF33">
    <property type="entry name" value="HYDROLASE, PUTATIVE (AFU_ORTHOLOGUE AFUA_2G14860)-RELATED"/>
    <property type="match status" value="1"/>
</dbReference>
<dbReference type="RefSeq" id="WP_035113515.1">
    <property type="nucleotide sequence ID" value="NZ_CP047046.1"/>
</dbReference>
<sequence>MQNQDFSSATSPGGPIAPEGTYVHSRGIRLYAEQQGPRHAPLVVFIHGFGGGCFDWHPVFHQLADTNLRLASVDLRGYGKSDKTPRGYDLTTAASDIAGVVRRLGYESATIVGHGYGGLVGWTLAAHEPERVNSLITISSAHPVVLSRSVALRPSSQWRRVRRVLFSQLPRLPEKRFLDNDAAQAELYFREGTAPGFRDTPRYHEHVTQRRQAMQVDKVAHLANEHVRWLFRSRFRPEGAQFDRTFPTRVATNVLAIEGSMDPGYVPAVTRRSLGRAQSGRAQLLYGLGHFAHVEDPEAVAALIEDHVTGEQK</sequence>
<dbReference type="GO" id="GO:0047372">
    <property type="term" value="F:monoacylglycerol lipase activity"/>
    <property type="evidence" value="ECO:0007669"/>
    <property type="project" value="TreeGrafter"/>
</dbReference>
<protein>
    <submittedName>
        <fullName evidence="2">Hydrolase</fullName>
    </submittedName>
</protein>
<proteinExistence type="predicted"/>
<gene>
    <name evidence="2" type="ORF">MA47_03685</name>
</gene>
<dbReference type="PANTHER" id="PTHR43798">
    <property type="entry name" value="MONOACYLGLYCEROL LIPASE"/>
    <property type="match status" value="1"/>
</dbReference>
<reference evidence="2 3" key="1">
    <citation type="submission" date="2014-10" db="EMBL/GenBank/DDBJ databases">
        <title>Whole Genome sequence of Corynebacterium auriscanis strain CIP 106629.</title>
        <authorList>
            <person name="Hassan S.S."/>
            <person name="Jamal S.B."/>
            <person name="Tiwari S."/>
            <person name="Oliveira L.D.C."/>
            <person name="Souza F."/>
            <person name="Mariano D.C."/>
            <person name="Almeida S."/>
            <person name="Dorella F."/>
            <person name="Pereira F."/>
            <person name="Carvalho A."/>
            <person name="Leal C.A."/>
            <person name="Soares S.D.C."/>
            <person name="Figueiredo H.C."/>
            <person name="Silva A."/>
            <person name="Azevedo V.A."/>
        </authorList>
    </citation>
    <scope>NUCLEOTIDE SEQUENCE [LARGE SCALE GENOMIC DNA]</scope>
    <source>
        <strain evidence="2 3">CIP 106629</strain>
    </source>
</reference>
<feature type="domain" description="AB hydrolase-1" evidence="1">
    <location>
        <begin position="41"/>
        <end position="189"/>
    </location>
</feature>
<dbReference type="GO" id="GO:0016020">
    <property type="term" value="C:membrane"/>
    <property type="evidence" value="ECO:0007669"/>
    <property type="project" value="TreeGrafter"/>
</dbReference>
<evidence type="ECO:0000313" key="3">
    <source>
        <dbReference type="Proteomes" id="UP000030145"/>
    </source>
</evidence>
<dbReference type="GO" id="GO:0046464">
    <property type="term" value="P:acylglycerol catabolic process"/>
    <property type="evidence" value="ECO:0007669"/>
    <property type="project" value="TreeGrafter"/>
</dbReference>
<evidence type="ECO:0000313" key="2">
    <source>
        <dbReference type="EMBL" id="KGM18790.1"/>
    </source>
</evidence>
<dbReference type="InterPro" id="IPR000639">
    <property type="entry name" value="Epox_hydrolase-like"/>
</dbReference>
<name>A0A0A2DHV4_9CORY</name>
<dbReference type="GeneID" id="300553783"/>
<dbReference type="Gene3D" id="3.40.50.1820">
    <property type="entry name" value="alpha/beta hydrolase"/>
    <property type="match status" value="1"/>
</dbReference>
<accession>A0A0A2DHV4</accession>
<evidence type="ECO:0000259" key="1">
    <source>
        <dbReference type="Pfam" id="PF00561"/>
    </source>
</evidence>
<dbReference type="InterPro" id="IPR050266">
    <property type="entry name" value="AB_hydrolase_sf"/>
</dbReference>
<dbReference type="PRINTS" id="PR00111">
    <property type="entry name" value="ABHYDROLASE"/>
</dbReference>
<dbReference type="EMBL" id="JRVJ01000004">
    <property type="protein sequence ID" value="KGM18790.1"/>
    <property type="molecule type" value="Genomic_DNA"/>
</dbReference>
<dbReference type="InterPro" id="IPR000073">
    <property type="entry name" value="AB_hydrolase_1"/>
</dbReference>
<dbReference type="PRINTS" id="PR00412">
    <property type="entry name" value="EPOXHYDRLASE"/>
</dbReference>
<dbReference type="AlphaFoldDB" id="A0A0A2DHV4"/>
<dbReference type="Proteomes" id="UP000030145">
    <property type="component" value="Unassembled WGS sequence"/>
</dbReference>
<keyword evidence="3" id="KW-1185">Reference proteome</keyword>
<organism evidence="2 3">
    <name type="scientific">Corynebacterium auriscanis</name>
    <dbReference type="NCBI Taxonomy" id="99807"/>
    <lineage>
        <taxon>Bacteria</taxon>
        <taxon>Bacillati</taxon>
        <taxon>Actinomycetota</taxon>
        <taxon>Actinomycetes</taxon>
        <taxon>Mycobacteriales</taxon>
        <taxon>Corynebacteriaceae</taxon>
        <taxon>Corynebacterium</taxon>
    </lineage>
</organism>
<keyword evidence="2" id="KW-0378">Hydrolase</keyword>